<name>A0A2P8D0V6_9BACT</name>
<gene>
    <name evidence="2" type="ORF">B0I18_107260</name>
</gene>
<proteinExistence type="predicted"/>
<feature type="transmembrane region" description="Helical" evidence="1">
    <location>
        <begin position="49"/>
        <end position="74"/>
    </location>
</feature>
<feature type="transmembrane region" description="Helical" evidence="1">
    <location>
        <begin position="12"/>
        <end position="28"/>
    </location>
</feature>
<comment type="caution">
    <text evidence="2">The sequence shown here is derived from an EMBL/GenBank/DDBJ whole genome shotgun (WGS) entry which is preliminary data.</text>
</comment>
<reference evidence="2 3" key="1">
    <citation type="submission" date="2018-03" db="EMBL/GenBank/DDBJ databases">
        <title>Genomic Encyclopedia of Type Strains, Phase III (KMG-III): the genomes of soil and plant-associated and newly described type strains.</title>
        <authorList>
            <person name="Whitman W."/>
        </authorList>
    </citation>
    <scope>NUCLEOTIDE SEQUENCE [LARGE SCALE GENOMIC DNA]</scope>
    <source>
        <strain evidence="2 3">CGMCC 1.12700</strain>
    </source>
</reference>
<sequence>MSTYNTDPQFYGYIFLSIGIIIRYVIHRRRFNRRNVAGLYGFSSFEHRVIIPLIEFVFKWAANALILLGIFMAIKW</sequence>
<evidence type="ECO:0000256" key="1">
    <source>
        <dbReference type="SAM" id="Phobius"/>
    </source>
</evidence>
<accession>A0A2P8D0V6</accession>
<keyword evidence="1" id="KW-0472">Membrane</keyword>
<evidence type="ECO:0000313" key="3">
    <source>
        <dbReference type="Proteomes" id="UP000240572"/>
    </source>
</evidence>
<keyword evidence="1" id="KW-0812">Transmembrane</keyword>
<dbReference type="AlphaFoldDB" id="A0A2P8D0V6"/>
<evidence type="ECO:0000313" key="2">
    <source>
        <dbReference type="EMBL" id="PSK90848.1"/>
    </source>
</evidence>
<protein>
    <submittedName>
        <fullName evidence="2">Uncharacterized protein</fullName>
    </submittedName>
</protein>
<dbReference type="EMBL" id="PYGD01000007">
    <property type="protein sequence ID" value="PSK90848.1"/>
    <property type="molecule type" value="Genomic_DNA"/>
</dbReference>
<keyword evidence="1" id="KW-1133">Transmembrane helix</keyword>
<dbReference type="Proteomes" id="UP000240572">
    <property type="component" value="Unassembled WGS sequence"/>
</dbReference>
<organism evidence="2 3">
    <name type="scientific">Taibaiella chishuiensis</name>
    <dbReference type="NCBI Taxonomy" id="1434707"/>
    <lineage>
        <taxon>Bacteria</taxon>
        <taxon>Pseudomonadati</taxon>
        <taxon>Bacteroidota</taxon>
        <taxon>Chitinophagia</taxon>
        <taxon>Chitinophagales</taxon>
        <taxon>Chitinophagaceae</taxon>
        <taxon>Taibaiella</taxon>
    </lineage>
</organism>
<keyword evidence="3" id="KW-1185">Reference proteome</keyword>